<keyword evidence="10" id="KW-1185">Reference proteome</keyword>
<comment type="catalytic activity">
    <reaction evidence="7">
        <text>a UDP-3-O-[(3R)-3-hydroxyacyl]-alpha-D-glucosamine + a (3R)-hydroxyacyl-[ACP] = a UDP-2-N,3-O-bis[(3R)-3-hydroxyacyl]-alpha-D-glucosamine + holo-[ACP] + H(+)</text>
        <dbReference type="Rhea" id="RHEA:53836"/>
        <dbReference type="Rhea" id="RHEA-COMP:9685"/>
        <dbReference type="Rhea" id="RHEA-COMP:9945"/>
        <dbReference type="ChEBI" id="CHEBI:15378"/>
        <dbReference type="ChEBI" id="CHEBI:64479"/>
        <dbReference type="ChEBI" id="CHEBI:78827"/>
        <dbReference type="ChEBI" id="CHEBI:137740"/>
        <dbReference type="ChEBI" id="CHEBI:137748"/>
        <dbReference type="EC" id="2.3.1.191"/>
    </reaction>
</comment>
<feature type="domain" description="UDP-3-O-[3-hydroxymyristoyl] glucosamine N-acyltransferase non-repeat region" evidence="8">
    <location>
        <begin position="25"/>
        <end position="89"/>
    </location>
</feature>
<comment type="function">
    <text evidence="7">Catalyzes the N-acylation of UDP-3-O-acylglucosamine using 3-hydroxyacyl-ACP as the acyl donor. Is involved in the biosynthesis of lipid A, a phosphorylated glycolipid that anchors the lipopolysaccharide to the outer membrane of the cell.</text>
</comment>
<keyword evidence="3 7" id="KW-0808">Transferase</keyword>
<evidence type="ECO:0000256" key="3">
    <source>
        <dbReference type="ARBA" id="ARBA00022679"/>
    </source>
</evidence>
<evidence type="ECO:0000256" key="5">
    <source>
        <dbReference type="ARBA" id="ARBA00023098"/>
    </source>
</evidence>
<comment type="subunit">
    <text evidence="7">Homotrimer.</text>
</comment>
<keyword evidence="1 7" id="KW-0444">Lipid biosynthesis</keyword>
<proteinExistence type="inferred from homology"/>
<dbReference type="NCBIfam" id="NF002060">
    <property type="entry name" value="PRK00892.1"/>
    <property type="match status" value="1"/>
</dbReference>
<dbReference type="RefSeq" id="WP_311369316.1">
    <property type="nucleotide sequence ID" value="NZ_JAVRHX010000004.1"/>
</dbReference>
<evidence type="ECO:0000313" key="9">
    <source>
        <dbReference type="EMBL" id="MDT0595790.1"/>
    </source>
</evidence>
<dbReference type="Gene3D" id="3.40.1390.10">
    <property type="entry name" value="MurE/MurF, N-terminal domain"/>
    <property type="match status" value="1"/>
</dbReference>
<evidence type="ECO:0000259" key="8">
    <source>
        <dbReference type="Pfam" id="PF04613"/>
    </source>
</evidence>
<name>A0ABU2ZTQ5_9ALTE</name>
<keyword evidence="2 7" id="KW-0441">Lipid A biosynthesis</keyword>
<evidence type="ECO:0000256" key="7">
    <source>
        <dbReference type="HAMAP-Rule" id="MF_00523"/>
    </source>
</evidence>
<evidence type="ECO:0000256" key="6">
    <source>
        <dbReference type="ARBA" id="ARBA00023315"/>
    </source>
</evidence>
<dbReference type="NCBIfam" id="TIGR01853">
    <property type="entry name" value="lipid_A_lpxD"/>
    <property type="match status" value="1"/>
</dbReference>
<dbReference type="InterPro" id="IPR001451">
    <property type="entry name" value="Hexapep"/>
</dbReference>
<dbReference type="InterPro" id="IPR011004">
    <property type="entry name" value="Trimer_LpxA-like_sf"/>
</dbReference>
<dbReference type="SUPFAM" id="SSF51161">
    <property type="entry name" value="Trimeric LpxA-like enzymes"/>
    <property type="match status" value="1"/>
</dbReference>
<dbReference type="Pfam" id="PF00132">
    <property type="entry name" value="Hexapep"/>
    <property type="match status" value="2"/>
</dbReference>
<keyword evidence="5 7" id="KW-0443">Lipid metabolism</keyword>
<reference evidence="9 10" key="1">
    <citation type="submission" date="2023-09" db="EMBL/GenBank/DDBJ databases">
        <authorList>
            <person name="Rey-Velasco X."/>
        </authorList>
    </citation>
    <scope>NUCLEOTIDE SEQUENCE [LARGE SCALE GENOMIC DNA]</scope>
    <source>
        <strain evidence="9 10">P117</strain>
    </source>
</reference>
<dbReference type="GO" id="GO:0103118">
    <property type="term" value="F:UDP-3-O-[(3R)-3-hydroxyacyl]-glucosamine N-acyltransferase activity"/>
    <property type="evidence" value="ECO:0007669"/>
    <property type="project" value="UniProtKB-EC"/>
</dbReference>
<evidence type="ECO:0000256" key="4">
    <source>
        <dbReference type="ARBA" id="ARBA00022737"/>
    </source>
</evidence>
<feature type="active site" description="Proton acceptor" evidence="7">
    <location>
        <position position="239"/>
    </location>
</feature>
<dbReference type="Gene3D" id="2.160.10.10">
    <property type="entry name" value="Hexapeptide repeat proteins"/>
    <property type="match status" value="1"/>
</dbReference>
<comment type="caution">
    <text evidence="9">The sequence shown here is derived from an EMBL/GenBank/DDBJ whole genome shotgun (WGS) entry which is preliminary data.</text>
</comment>
<dbReference type="EMBL" id="JAVRHX010000004">
    <property type="protein sequence ID" value="MDT0595790.1"/>
    <property type="molecule type" value="Genomic_DNA"/>
</dbReference>
<dbReference type="CDD" id="cd03352">
    <property type="entry name" value="LbH_LpxD"/>
    <property type="match status" value="1"/>
</dbReference>
<organism evidence="9 10">
    <name type="scientific">Glaciecola petra</name>
    <dbReference type="NCBI Taxonomy" id="3075602"/>
    <lineage>
        <taxon>Bacteria</taxon>
        <taxon>Pseudomonadati</taxon>
        <taxon>Pseudomonadota</taxon>
        <taxon>Gammaproteobacteria</taxon>
        <taxon>Alteromonadales</taxon>
        <taxon>Alteromonadaceae</taxon>
        <taxon>Glaciecola</taxon>
    </lineage>
</organism>
<accession>A0ABU2ZTQ5</accession>
<dbReference type="PANTHER" id="PTHR43378">
    <property type="entry name" value="UDP-3-O-ACYLGLUCOSAMINE N-ACYLTRANSFERASE"/>
    <property type="match status" value="1"/>
</dbReference>
<dbReference type="InterPro" id="IPR020573">
    <property type="entry name" value="UDP_GlcNAc_AcTrfase_non-rep"/>
</dbReference>
<dbReference type="Pfam" id="PF04613">
    <property type="entry name" value="LpxD"/>
    <property type="match status" value="1"/>
</dbReference>
<dbReference type="Proteomes" id="UP001253545">
    <property type="component" value="Unassembled WGS sequence"/>
</dbReference>
<dbReference type="InterPro" id="IPR007691">
    <property type="entry name" value="LpxD"/>
</dbReference>
<comment type="similarity">
    <text evidence="7">Belongs to the transferase hexapeptide repeat family. LpxD subfamily.</text>
</comment>
<evidence type="ECO:0000313" key="10">
    <source>
        <dbReference type="Proteomes" id="UP001253545"/>
    </source>
</evidence>
<protein>
    <recommendedName>
        <fullName evidence="7">UDP-3-O-acylglucosamine N-acyltransferase</fullName>
        <ecNumber evidence="7">2.3.1.191</ecNumber>
    </recommendedName>
</protein>
<gene>
    <name evidence="7 9" type="primary">lpxD</name>
    <name evidence="9" type="ORF">RM552_13100</name>
</gene>
<evidence type="ECO:0000256" key="2">
    <source>
        <dbReference type="ARBA" id="ARBA00022556"/>
    </source>
</evidence>
<sequence>MPPVTIAQIAEHIGGTVQGNAQHCVTEMGNLTTAQSHQLSFLSNPKYAKDLSDTKAGAVIINEQTTEAYSGNAIIVKDPYVGFAKAAQFLDTTPKQANGISARANIDPSAVIGNNVAIGSGAVIAAGAIVGADTIIGPNTYIGERAKLGEGVNLRANVTIYHEVVLGDRVSVHSGSVIGCDGFGYANDKGIWVKIPQMGTVVVGHDTEIGAGCTIDRGAIDNTIIGKHVIIDNQVHMAHNVQVGDFSCLCGAIGIAGSAIIGKYVVIAGQCAINGHISIADKVQITGNSMVTKSIKEAGVYSSGMPVLPNREWQKNTVQQRQIGKLFDRVKQLELSLKNQDK</sequence>
<comment type="pathway">
    <text evidence="7">Bacterial outer membrane biogenesis; LPS lipid A biosynthesis.</text>
</comment>
<dbReference type="PANTHER" id="PTHR43378:SF2">
    <property type="entry name" value="UDP-3-O-ACYLGLUCOSAMINE N-ACYLTRANSFERASE 1, MITOCHONDRIAL-RELATED"/>
    <property type="match status" value="1"/>
</dbReference>
<evidence type="ECO:0000256" key="1">
    <source>
        <dbReference type="ARBA" id="ARBA00022516"/>
    </source>
</evidence>
<keyword evidence="6 7" id="KW-0012">Acyltransferase</keyword>
<dbReference type="EC" id="2.3.1.191" evidence="7"/>
<keyword evidence="4 7" id="KW-0677">Repeat</keyword>
<dbReference type="HAMAP" id="MF_00523">
    <property type="entry name" value="LpxD"/>
    <property type="match status" value="1"/>
</dbReference>